<reference evidence="2" key="1">
    <citation type="submission" date="2022-05" db="EMBL/GenBank/DDBJ databases">
        <title>Sphingomonas sp. strain MG17 Genome sequencing and assembly.</title>
        <authorList>
            <person name="Kim I."/>
        </authorList>
    </citation>
    <scope>NUCLEOTIDE SEQUENCE</scope>
    <source>
        <strain evidence="2">MG17</strain>
    </source>
</reference>
<dbReference type="EMBL" id="JAMLDX010000018">
    <property type="protein sequence ID" value="MCP3732388.1"/>
    <property type="molecule type" value="Genomic_DNA"/>
</dbReference>
<dbReference type="AlphaFoldDB" id="A0A9X2KR35"/>
<name>A0A9X2KR35_9SPHN</name>
<dbReference type="Proteomes" id="UP001139451">
    <property type="component" value="Unassembled WGS sequence"/>
</dbReference>
<sequence>MKKFALMIAGIGIAVSAVPAASAQGAWQNLNQRQAQLDRRIDQGVRNGQLSRREAIRLRTEFRQIEILESRYRRSAPGLTQWERRDLDRRFDALSAKIRWERRDRDDRRGDRRDYRR</sequence>
<dbReference type="RefSeq" id="WP_254295795.1">
    <property type="nucleotide sequence ID" value="NZ_JAMLDX010000018.1"/>
</dbReference>
<feature type="signal peptide" evidence="1">
    <location>
        <begin position="1"/>
        <end position="20"/>
    </location>
</feature>
<accession>A0A9X2KR35</accession>
<feature type="chain" id="PRO_5040914983" evidence="1">
    <location>
        <begin position="21"/>
        <end position="117"/>
    </location>
</feature>
<evidence type="ECO:0000256" key="1">
    <source>
        <dbReference type="SAM" id="SignalP"/>
    </source>
</evidence>
<organism evidence="2 3">
    <name type="scientific">Sphingomonas tagetis</name>
    <dbReference type="NCBI Taxonomy" id="2949092"/>
    <lineage>
        <taxon>Bacteria</taxon>
        <taxon>Pseudomonadati</taxon>
        <taxon>Pseudomonadota</taxon>
        <taxon>Alphaproteobacteria</taxon>
        <taxon>Sphingomonadales</taxon>
        <taxon>Sphingomonadaceae</taxon>
        <taxon>Sphingomonas</taxon>
    </lineage>
</organism>
<keyword evidence="1" id="KW-0732">Signal</keyword>
<proteinExistence type="predicted"/>
<evidence type="ECO:0000313" key="3">
    <source>
        <dbReference type="Proteomes" id="UP001139451"/>
    </source>
</evidence>
<keyword evidence="3" id="KW-1185">Reference proteome</keyword>
<comment type="caution">
    <text evidence="2">The sequence shown here is derived from an EMBL/GenBank/DDBJ whole genome shotgun (WGS) entry which is preliminary data.</text>
</comment>
<evidence type="ECO:0000313" key="2">
    <source>
        <dbReference type="EMBL" id="MCP3732388.1"/>
    </source>
</evidence>
<protein>
    <submittedName>
        <fullName evidence="2">Uncharacterized protein</fullName>
    </submittedName>
</protein>
<gene>
    <name evidence="2" type="ORF">M9978_18355</name>
</gene>